<dbReference type="RefSeq" id="WP_091454006.1">
    <property type="nucleotide sequence ID" value="NZ_FMHU01000001.1"/>
</dbReference>
<accession>A0A1C6RF24</accession>
<protein>
    <submittedName>
        <fullName evidence="1">Uncharacterized protein</fullName>
    </submittedName>
</protein>
<dbReference type="AlphaFoldDB" id="A0A1C6RF24"/>
<organism evidence="1 2">
    <name type="scientific">Micromonospora inyonensis</name>
    <dbReference type="NCBI Taxonomy" id="47866"/>
    <lineage>
        <taxon>Bacteria</taxon>
        <taxon>Bacillati</taxon>
        <taxon>Actinomycetota</taxon>
        <taxon>Actinomycetes</taxon>
        <taxon>Micromonosporales</taxon>
        <taxon>Micromonosporaceae</taxon>
        <taxon>Micromonospora</taxon>
    </lineage>
</organism>
<dbReference type="EMBL" id="FMHU01000001">
    <property type="protein sequence ID" value="SCL15760.1"/>
    <property type="molecule type" value="Genomic_DNA"/>
</dbReference>
<dbReference type="Proteomes" id="UP000198906">
    <property type="component" value="Unassembled WGS sequence"/>
</dbReference>
<sequence length="84" mass="9439">MRLTFDPADPPAEPPVECVSPTVWRLSHRLHRSHRLADAGRCVCGDPFPCPYRRLAERGFLAALGMNVGAVQQDLLDRLTKEEQ</sequence>
<evidence type="ECO:0000313" key="1">
    <source>
        <dbReference type="EMBL" id="SCL15760.1"/>
    </source>
</evidence>
<reference evidence="2" key="1">
    <citation type="submission" date="2016-06" db="EMBL/GenBank/DDBJ databases">
        <authorList>
            <person name="Varghese N."/>
        </authorList>
    </citation>
    <scope>NUCLEOTIDE SEQUENCE [LARGE SCALE GENOMIC DNA]</scope>
    <source>
        <strain evidence="2">DSM 46123</strain>
    </source>
</reference>
<evidence type="ECO:0000313" key="2">
    <source>
        <dbReference type="Proteomes" id="UP000198906"/>
    </source>
</evidence>
<keyword evidence="2" id="KW-1185">Reference proteome</keyword>
<gene>
    <name evidence="1" type="ORF">GA0074694_1352</name>
</gene>
<proteinExistence type="predicted"/>
<name>A0A1C6RF24_9ACTN</name>